<feature type="domain" description="GEX2 N-terminal Ig-like" evidence="6">
    <location>
        <begin position="150"/>
        <end position="256"/>
    </location>
</feature>
<feature type="chain" id="PRO_5005528014" evidence="5">
    <location>
        <begin position="21"/>
        <end position="1122"/>
    </location>
</feature>
<feature type="transmembrane region" description="Helical" evidence="4">
    <location>
        <begin position="1003"/>
        <end position="1027"/>
    </location>
</feature>
<feature type="region of interest" description="Disordered" evidence="3">
    <location>
        <begin position="1069"/>
        <end position="1100"/>
    </location>
</feature>
<dbReference type="PROSITE" id="PS50194">
    <property type="entry name" value="FILAMIN_REPEAT"/>
    <property type="match status" value="2"/>
</dbReference>
<dbReference type="AlphaFoldDB" id="A0A0K9PZ49"/>
<gene>
    <name evidence="7" type="ORF">ZOSMA_132G00540</name>
</gene>
<dbReference type="InterPro" id="IPR056434">
    <property type="entry name" value="Ig_GEX2_N"/>
</dbReference>
<evidence type="ECO:0000256" key="4">
    <source>
        <dbReference type="SAM" id="Phobius"/>
    </source>
</evidence>
<evidence type="ECO:0000256" key="2">
    <source>
        <dbReference type="PROSITE-ProRule" id="PRU00087"/>
    </source>
</evidence>
<dbReference type="InterPro" id="IPR017868">
    <property type="entry name" value="Filamin/ABP280_repeat-like"/>
</dbReference>
<feature type="signal peptide" evidence="5">
    <location>
        <begin position="1"/>
        <end position="20"/>
    </location>
</feature>
<dbReference type="GO" id="GO:0030036">
    <property type="term" value="P:actin cytoskeleton organization"/>
    <property type="evidence" value="ECO:0007669"/>
    <property type="project" value="InterPro"/>
</dbReference>
<sequence length="1122" mass="125601">MDYSSILILFILGTFHPISSEVTSPPSSSVNKLLLPGFTLNWLDEKMEYRAGDVAVIKITPWEDSTTHSESSAAFDRYVADFVVSVMGKKGNSSYVSNVISYSEGDPSFWNITLVPIMAGRFSLIVTEEYADASDSTLHFNILPGPIHPSACIPFWLNNVKEYIAGTKATIFIRPKDAFGNNIFWSHVKSRPFDNFSVAAFHENGTVAVIIELNYIGWNKLGIFVINFIPTSIGNLLLHVLGEDLSLRESPLPFKVKPGSLVMDKCVGKWKYETNVLQIFSKLEFFIYQKDQFGNLVPGLYPFDARVIKKSNNLSIPISDIFFSEAEPGIQLLSFVVDEPGDFMLVVFDDVKKENISDTPYEFTVFVGYCHESNSVINGSGLLTSVAGEQSNFTVYLQDIYHNPSPMGVEKLHIQILTASDPVSVRPSIVSLININDSKGLYPALSPSNDNNDFAGNLTVESSTFKISYTPEKSGVYDIWVFCGNIPLNKGQSFSMITYPDFPNMFLSRVMEPFPRVQKLVRNEMVVKLVDSYKNPIPSKEKQLIFKFQPSNDSDFQTWTFTYQAEGFYRGYYLAQKLGTYKISISYEGKNILPSPFEISVYEREYFPIARNDSISVWEDSSVDFDVLGNDHYSGSNASIINSSIPHHGTLLQYGQLFRYTPYKGFSGNDSFSYMISDNDHNVAVGTVEVSTLHLPPQFDSLPTDLQAIEDTISPKSGGFSGFSLKYSDSTENISMTLSVKFGTILLAPMSLQVWPPMGGKLYIGRESTQKDLNLAGTIEVINSALQLIQYLGNKNFYGDDILSLHASNKNGMQDTYVPIFVEAVNDPPFIHVPNFVAFDEKEMEEGVQIFEQQKNSSEFFIGDSDIPNFPENKSYFSVSLSMEVNDGVIIMVLPDKLRDTVEVKIEKSYYWEHLQSFVTISNHFFVQGKGIRIHGSIEECNAAMQHIIYQGIGGVILTITINDMGNYGISPNYTEKMGLPLSSEAVVNIIKRKPITFVSDHFLGSAIIAEFILMLLLGGILLFFVCKCTNALGTERRSNNDNTHEENHAPSWRDASYSTALTNVDSFGRPVNSNIRQRSSRKLKADEGSSLIQNNEQSTNTRKVVSFSIENYNRSKKAQMP</sequence>
<dbReference type="OrthoDB" id="5334309at2759"/>
<evidence type="ECO:0000256" key="5">
    <source>
        <dbReference type="SAM" id="SignalP"/>
    </source>
</evidence>
<evidence type="ECO:0000313" key="7">
    <source>
        <dbReference type="EMBL" id="KMZ74286.1"/>
    </source>
</evidence>
<keyword evidence="8" id="KW-1185">Reference proteome</keyword>
<dbReference type="Proteomes" id="UP000036987">
    <property type="component" value="Unassembled WGS sequence"/>
</dbReference>
<organism evidence="7 8">
    <name type="scientific">Zostera marina</name>
    <name type="common">Eelgrass</name>
    <dbReference type="NCBI Taxonomy" id="29655"/>
    <lineage>
        <taxon>Eukaryota</taxon>
        <taxon>Viridiplantae</taxon>
        <taxon>Streptophyta</taxon>
        <taxon>Embryophyta</taxon>
        <taxon>Tracheophyta</taxon>
        <taxon>Spermatophyta</taxon>
        <taxon>Magnoliopsida</taxon>
        <taxon>Liliopsida</taxon>
        <taxon>Zosteraceae</taxon>
        <taxon>Zostera</taxon>
    </lineage>
</organism>
<keyword evidence="4" id="KW-1133">Transmembrane helix</keyword>
<dbReference type="Gene3D" id="2.60.40.3440">
    <property type="match status" value="1"/>
</dbReference>
<comment type="caution">
    <text evidence="7">The sequence shown here is derived from an EMBL/GenBank/DDBJ whole genome shotgun (WGS) entry which is preliminary data.</text>
</comment>
<name>A0A0K9PZ49_ZOSMR</name>
<protein>
    <submittedName>
        <fullName evidence="7">Protein GAMETE EXPRESSED 2</fullName>
    </submittedName>
</protein>
<feature type="repeat" description="Filamin" evidence="2">
    <location>
        <begin position="566"/>
        <end position="601"/>
    </location>
</feature>
<dbReference type="PANTHER" id="PTHR38537:SF8">
    <property type="entry name" value="FILAMIN-A"/>
    <property type="match status" value="1"/>
</dbReference>
<evidence type="ECO:0000256" key="3">
    <source>
        <dbReference type="SAM" id="MobiDB-lite"/>
    </source>
</evidence>
<dbReference type="GO" id="GO:0048235">
    <property type="term" value="P:pollen sperm cell differentiation"/>
    <property type="evidence" value="ECO:0000318"/>
    <property type="project" value="GO_Central"/>
</dbReference>
<keyword evidence="4" id="KW-0472">Membrane</keyword>
<feature type="compositionally biased region" description="Polar residues" evidence="3">
    <location>
        <begin position="1091"/>
        <end position="1100"/>
    </location>
</feature>
<dbReference type="InterPro" id="IPR013783">
    <property type="entry name" value="Ig-like_fold"/>
</dbReference>
<feature type="compositionally biased region" description="Polar residues" evidence="3">
    <location>
        <begin position="1069"/>
        <end position="1078"/>
    </location>
</feature>
<dbReference type="Pfam" id="PF23616">
    <property type="entry name" value="Ig_GEX2_N"/>
    <property type="match status" value="3"/>
</dbReference>
<feature type="repeat" description="Filamin" evidence="2">
    <location>
        <begin position="367"/>
        <end position="497"/>
    </location>
</feature>
<keyword evidence="5" id="KW-0732">Signal</keyword>
<dbReference type="STRING" id="29655.A0A0K9PZ49"/>
<dbReference type="GO" id="GO:0051015">
    <property type="term" value="F:actin filament binding"/>
    <property type="evidence" value="ECO:0007669"/>
    <property type="project" value="InterPro"/>
</dbReference>
<proteinExistence type="predicted"/>
<evidence type="ECO:0000259" key="6">
    <source>
        <dbReference type="Pfam" id="PF23616"/>
    </source>
</evidence>
<keyword evidence="1" id="KW-0677">Repeat</keyword>
<evidence type="ECO:0000256" key="1">
    <source>
        <dbReference type="ARBA" id="ARBA00022737"/>
    </source>
</evidence>
<keyword evidence="4" id="KW-0812">Transmembrane</keyword>
<dbReference type="SUPFAM" id="SSF81296">
    <property type="entry name" value="E set domains"/>
    <property type="match status" value="2"/>
</dbReference>
<dbReference type="EMBL" id="LFYR01000379">
    <property type="protein sequence ID" value="KMZ74286.1"/>
    <property type="molecule type" value="Genomic_DNA"/>
</dbReference>
<dbReference type="OMA" id="MLMQFWQ"/>
<reference evidence="8" key="1">
    <citation type="journal article" date="2016" name="Nature">
        <title>The genome of the seagrass Zostera marina reveals angiosperm adaptation to the sea.</title>
        <authorList>
            <person name="Olsen J.L."/>
            <person name="Rouze P."/>
            <person name="Verhelst B."/>
            <person name="Lin Y.-C."/>
            <person name="Bayer T."/>
            <person name="Collen J."/>
            <person name="Dattolo E."/>
            <person name="De Paoli E."/>
            <person name="Dittami S."/>
            <person name="Maumus F."/>
            <person name="Michel G."/>
            <person name="Kersting A."/>
            <person name="Lauritano C."/>
            <person name="Lohaus R."/>
            <person name="Toepel M."/>
            <person name="Tonon T."/>
            <person name="Vanneste K."/>
            <person name="Amirebrahimi M."/>
            <person name="Brakel J."/>
            <person name="Bostroem C."/>
            <person name="Chovatia M."/>
            <person name="Grimwood J."/>
            <person name="Jenkins J.W."/>
            <person name="Jueterbock A."/>
            <person name="Mraz A."/>
            <person name="Stam W.T."/>
            <person name="Tice H."/>
            <person name="Bornberg-Bauer E."/>
            <person name="Green P.J."/>
            <person name="Pearson G.A."/>
            <person name="Procaccini G."/>
            <person name="Duarte C.M."/>
            <person name="Schmutz J."/>
            <person name="Reusch T.B.H."/>
            <person name="Van de Peer Y."/>
        </authorList>
    </citation>
    <scope>NUCLEOTIDE SEQUENCE [LARGE SCALE GENOMIC DNA]</scope>
    <source>
        <strain evidence="8">cv. Finnish</strain>
    </source>
</reference>
<dbReference type="InterPro" id="IPR014756">
    <property type="entry name" value="Ig_E-set"/>
</dbReference>
<dbReference type="PANTHER" id="PTHR38537">
    <property type="entry name" value="JITTERBUG, ISOFORM N"/>
    <property type="match status" value="1"/>
</dbReference>
<feature type="domain" description="GEX2 N-terminal Ig-like" evidence="6">
    <location>
        <begin position="36"/>
        <end position="141"/>
    </location>
</feature>
<dbReference type="Gene3D" id="2.60.40.10">
    <property type="entry name" value="Immunoglobulins"/>
    <property type="match status" value="3"/>
</dbReference>
<accession>A0A0K9PZ49</accession>
<dbReference type="InterPro" id="IPR044801">
    <property type="entry name" value="Filamin"/>
</dbReference>
<feature type="domain" description="GEX2 N-terminal Ig-like" evidence="6">
    <location>
        <begin position="265"/>
        <end position="365"/>
    </location>
</feature>
<evidence type="ECO:0000313" key="8">
    <source>
        <dbReference type="Proteomes" id="UP000036987"/>
    </source>
</evidence>
<dbReference type="Pfam" id="PF17963">
    <property type="entry name" value="Big_9"/>
    <property type="match status" value="1"/>
</dbReference>